<dbReference type="AlphaFoldDB" id="A0A0R3QFD2"/>
<sequence>MRTPYSTAVHHRLQALQAAARLPPGEKSQHQAPKTSTFMQAKIEKVLRLLGTQEHVIDQGLEAMQRTRQGVLHDWRATAQQLRQQGEAELAVQVDRFVASMPAVQTDARWLAERWKTQAERRPDPTALAHDKGPRTR</sequence>
<organism evidence="4">
    <name type="scientific">Brugia timori</name>
    <dbReference type="NCBI Taxonomy" id="42155"/>
    <lineage>
        <taxon>Eukaryota</taxon>
        <taxon>Metazoa</taxon>
        <taxon>Ecdysozoa</taxon>
        <taxon>Nematoda</taxon>
        <taxon>Chromadorea</taxon>
        <taxon>Rhabditida</taxon>
        <taxon>Spirurina</taxon>
        <taxon>Spiruromorpha</taxon>
        <taxon>Filarioidea</taxon>
        <taxon>Onchocercidae</taxon>
        <taxon>Brugia</taxon>
    </lineage>
</organism>
<evidence type="ECO:0000313" key="4">
    <source>
        <dbReference type="WBParaSite" id="BTMF_0000507801-mRNA-1"/>
    </source>
</evidence>
<accession>A0A0R3QFD2</accession>
<evidence type="ECO:0000313" key="3">
    <source>
        <dbReference type="Proteomes" id="UP000280834"/>
    </source>
</evidence>
<reference evidence="2 3" key="2">
    <citation type="submission" date="2018-11" db="EMBL/GenBank/DDBJ databases">
        <authorList>
            <consortium name="Pathogen Informatics"/>
        </authorList>
    </citation>
    <scope>NUCLEOTIDE SEQUENCE [LARGE SCALE GENOMIC DNA]</scope>
</reference>
<dbReference type="EMBL" id="UZAG01004287">
    <property type="protein sequence ID" value="VDO16636.1"/>
    <property type="molecule type" value="Genomic_DNA"/>
</dbReference>
<dbReference type="Proteomes" id="UP000280834">
    <property type="component" value="Unassembled WGS sequence"/>
</dbReference>
<evidence type="ECO:0000256" key="1">
    <source>
        <dbReference type="SAM" id="MobiDB-lite"/>
    </source>
</evidence>
<proteinExistence type="predicted"/>
<dbReference type="WBParaSite" id="BTMF_0000507801-mRNA-1">
    <property type="protein sequence ID" value="BTMF_0000507801-mRNA-1"/>
    <property type="gene ID" value="BTMF_0000507801"/>
</dbReference>
<gene>
    <name evidence="2" type="ORF">BTMF_LOCUS4363</name>
</gene>
<keyword evidence="3" id="KW-1185">Reference proteome</keyword>
<protein>
    <submittedName>
        <fullName evidence="4">CHAD domain-containing protein</fullName>
    </submittedName>
</protein>
<reference evidence="4" key="1">
    <citation type="submission" date="2017-02" db="UniProtKB">
        <authorList>
            <consortium name="WormBaseParasite"/>
        </authorList>
    </citation>
    <scope>IDENTIFICATION</scope>
</reference>
<feature type="region of interest" description="Disordered" evidence="1">
    <location>
        <begin position="115"/>
        <end position="137"/>
    </location>
</feature>
<evidence type="ECO:0000313" key="2">
    <source>
        <dbReference type="EMBL" id="VDO16636.1"/>
    </source>
</evidence>
<name>A0A0R3QFD2_9BILA</name>